<name>A0A7W4W7M5_9GAMM</name>
<organism evidence="2 3">
    <name type="scientific">Litorivivens lipolytica</name>
    <dbReference type="NCBI Taxonomy" id="1524264"/>
    <lineage>
        <taxon>Bacteria</taxon>
        <taxon>Pseudomonadati</taxon>
        <taxon>Pseudomonadota</taxon>
        <taxon>Gammaproteobacteria</taxon>
        <taxon>Litorivivens</taxon>
    </lineage>
</organism>
<comment type="caution">
    <text evidence="2">The sequence shown here is derived from an EMBL/GenBank/DDBJ whole genome shotgun (WGS) entry which is preliminary data.</text>
</comment>
<feature type="chain" id="PRO_5031279185" evidence="1">
    <location>
        <begin position="21"/>
        <end position="55"/>
    </location>
</feature>
<sequence length="55" mass="5892">MPKKLIAATKGLVVSTPPLAAIVTARAEIIPQVNAETRSRMFESISSPDVFLLLV</sequence>
<keyword evidence="1" id="KW-0732">Signal</keyword>
<proteinExistence type="predicted"/>
<evidence type="ECO:0000313" key="2">
    <source>
        <dbReference type="EMBL" id="MBB3048937.1"/>
    </source>
</evidence>
<dbReference type="Proteomes" id="UP000537130">
    <property type="component" value="Unassembled WGS sequence"/>
</dbReference>
<dbReference type="EMBL" id="JACHWY010000004">
    <property type="protein sequence ID" value="MBB3048937.1"/>
    <property type="molecule type" value="Genomic_DNA"/>
</dbReference>
<gene>
    <name evidence="2" type="ORF">FHR99_003211</name>
</gene>
<feature type="signal peptide" evidence="1">
    <location>
        <begin position="1"/>
        <end position="20"/>
    </location>
</feature>
<evidence type="ECO:0000256" key="1">
    <source>
        <dbReference type="SAM" id="SignalP"/>
    </source>
</evidence>
<protein>
    <submittedName>
        <fullName evidence="2">Uncharacterized protein</fullName>
    </submittedName>
</protein>
<accession>A0A7W4W7M5</accession>
<keyword evidence="3" id="KW-1185">Reference proteome</keyword>
<evidence type="ECO:0000313" key="3">
    <source>
        <dbReference type="Proteomes" id="UP000537130"/>
    </source>
</evidence>
<dbReference type="AlphaFoldDB" id="A0A7W4W7M5"/>
<reference evidence="2 3" key="1">
    <citation type="submission" date="2020-08" db="EMBL/GenBank/DDBJ databases">
        <title>Genomic Encyclopedia of Type Strains, Phase III (KMG-III): the genomes of soil and plant-associated and newly described type strains.</title>
        <authorList>
            <person name="Whitman W."/>
        </authorList>
    </citation>
    <scope>NUCLEOTIDE SEQUENCE [LARGE SCALE GENOMIC DNA]</scope>
    <source>
        <strain evidence="2 3">CECT 8654</strain>
    </source>
</reference>